<dbReference type="PANTHER" id="PTHR47683">
    <property type="entry name" value="PSEUDOURIDINE SYNTHASE FAMILY PROTEIN-RELATED"/>
    <property type="match status" value="1"/>
</dbReference>
<dbReference type="InterPro" id="IPR050343">
    <property type="entry name" value="RsuA_PseudoU_synthase"/>
</dbReference>
<dbReference type="InterPro" id="IPR006145">
    <property type="entry name" value="PsdUridine_synth_RsuA/RluA"/>
</dbReference>
<dbReference type="CDD" id="cd00165">
    <property type="entry name" value="S4"/>
    <property type="match status" value="1"/>
</dbReference>
<dbReference type="InterPro" id="IPR020094">
    <property type="entry name" value="TruA/RsuA/RluB/E/F_N"/>
</dbReference>
<dbReference type="Proteomes" id="UP000095228">
    <property type="component" value="Chromosome"/>
</dbReference>
<dbReference type="Pfam" id="PF01479">
    <property type="entry name" value="S4"/>
    <property type="match status" value="1"/>
</dbReference>
<evidence type="ECO:0000313" key="7">
    <source>
        <dbReference type="Proteomes" id="UP000095228"/>
    </source>
</evidence>
<dbReference type="EMBL" id="CP016094">
    <property type="protein sequence ID" value="AOS44514.1"/>
    <property type="molecule type" value="Genomic_DNA"/>
</dbReference>
<evidence type="ECO:0000256" key="4">
    <source>
        <dbReference type="RuleBase" id="RU003887"/>
    </source>
</evidence>
<gene>
    <name evidence="6" type="primary">rsuA</name>
    <name evidence="6" type="ORF">Verru16b_01576</name>
</gene>
<dbReference type="SUPFAM" id="SSF55174">
    <property type="entry name" value="Alpha-L RNA-binding motif"/>
    <property type="match status" value="1"/>
</dbReference>
<dbReference type="SMART" id="SM00363">
    <property type="entry name" value="S4"/>
    <property type="match status" value="1"/>
</dbReference>
<dbReference type="InterPro" id="IPR020103">
    <property type="entry name" value="PsdUridine_synth_cat_dom_sf"/>
</dbReference>
<dbReference type="InterPro" id="IPR036986">
    <property type="entry name" value="S4_RNA-bd_sf"/>
</dbReference>
<dbReference type="OrthoDB" id="9807213at2"/>
<reference evidence="6 7" key="1">
    <citation type="submission" date="2016-06" db="EMBL/GenBank/DDBJ databases">
        <title>Three novel species with peptidoglycan cell walls form the new genus Lacunisphaera gen. nov. in the family Opitutaceae of the verrucomicrobial subdivision 4.</title>
        <authorList>
            <person name="Rast P."/>
            <person name="Gloeckner I."/>
            <person name="Jogler M."/>
            <person name="Boedeker C."/>
            <person name="Jeske O."/>
            <person name="Wiegand S."/>
            <person name="Reinhardt R."/>
            <person name="Schumann P."/>
            <person name="Rohde M."/>
            <person name="Spring S."/>
            <person name="Gloeckner F.O."/>
            <person name="Jogler C."/>
        </authorList>
    </citation>
    <scope>NUCLEOTIDE SEQUENCE [LARGE SCALE GENOMIC DNA]</scope>
    <source>
        <strain evidence="6 7">IG16b</strain>
    </source>
</reference>
<dbReference type="PANTHER" id="PTHR47683:SF2">
    <property type="entry name" value="RNA-BINDING S4 DOMAIN-CONTAINING PROTEIN"/>
    <property type="match status" value="1"/>
</dbReference>
<dbReference type="PATRIC" id="fig|1838286.3.peg.1593"/>
<dbReference type="GO" id="GO:0120159">
    <property type="term" value="F:rRNA pseudouridine synthase activity"/>
    <property type="evidence" value="ECO:0007669"/>
    <property type="project" value="UniProtKB-ARBA"/>
</dbReference>
<sequence length="232" mass="25613">MRRLDQLLANLGYCSRREAREWIRAGRVTVAGKIEKDFGAKADATAVRVDGEPLDHPDGLLLLLHKPVGLVCSHDEREGPNVYSLLPPRWRARNPLVTSIGRLDKDTSGLLLLTDQSDLVHRLTSPKHKVPKVYHATLATDLPAGLRELFAAGTLVLPDESTPCAPAQLDVLGPRAAALTLTEGRYHQVRRMFGSQGAEVLTLHRTRFGHLDLGDLPAGHWRELPLGEFARE</sequence>
<dbReference type="Gene3D" id="3.10.290.10">
    <property type="entry name" value="RNA-binding S4 domain"/>
    <property type="match status" value="1"/>
</dbReference>
<organism evidence="6 7">
    <name type="scientific">Lacunisphaera limnophila</name>
    <dbReference type="NCBI Taxonomy" id="1838286"/>
    <lineage>
        <taxon>Bacteria</taxon>
        <taxon>Pseudomonadati</taxon>
        <taxon>Verrucomicrobiota</taxon>
        <taxon>Opitutia</taxon>
        <taxon>Opitutales</taxon>
        <taxon>Opitutaceae</taxon>
        <taxon>Lacunisphaera</taxon>
    </lineage>
</organism>
<evidence type="ECO:0000313" key="6">
    <source>
        <dbReference type="EMBL" id="AOS44514.1"/>
    </source>
</evidence>
<keyword evidence="3" id="KW-0694">RNA-binding</keyword>
<evidence type="ECO:0000256" key="2">
    <source>
        <dbReference type="ARBA" id="ARBA00023235"/>
    </source>
</evidence>
<evidence type="ECO:0000256" key="1">
    <source>
        <dbReference type="ARBA" id="ARBA00008348"/>
    </source>
</evidence>
<evidence type="ECO:0000256" key="3">
    <source>
        <dbReference type="PROSITE-ProRule" id="PRU00182"/>
    </source>
</evidence>
<dbReference type="KEGG" id="obg:Verru16b_01576"/>
<dbReference type="GO" id="GO:0000455">
    <property type="term" value="P:enzyme-directed rRNA pseudouridine synthesis"/>
    <property type="evidence" value="ECO:0007669"/>
    <property type="project" value="UniProtKB-ARBA"/>
</dbReference>
<protein>
    <recommendedName>
        <fullName evidence="4">Pseudouridine synthase</fullName>
        <ecNumber evidence="4">5.4.99.-</ecNumber>
    </recommendedName>
</protein>
<dbReference type="RefSeq" id="WP_069961754.1">
    <property type="nucleotide sequence ID" value="NZ_CP016094.1"/>
</dbReference>
<dbReference type="Pfam" id="PF00849">
    <property type="entry name" value="PseudoU_synth_2"/>
    <property type="match status" value="1"/>
</dbReference>
<keyword evidence="2 4" id="KW-0413">Isomerase</keyword>
<dbReference type="GO" id="GO:0003723">
    <property type="term" value="F:RNA binding"/>
    <property type="evidence" value="ECO:0007669"/>
    <property type="project" value="UniProtKB-KW"/>
</dbReference>
<dbReference type="Gene3D" id="3.30.70.580">
    <property type="entry name" value="Pseudouridine synthase I, catalytic domain, N-terminal subdomain"/>
    <property type="match status" value="1"/>
</dbReference>
<dbReference type="SUPFAM" id="SSF55120">
    <property type="entry name" value="Pseudouridine synthase"/>
    <property type="match status" value="1"/>
</dbReference>
<dbReference type="PROSITE" id="PS50889">
    <property type="entry name" value="S4"/>
    <property type="match status" value="1"/>
</dbReference>
<feature type="domain" description="RNA-binding S4" evidence="5">
    <location>
        <begin position="2"/>
        <end position="65"/>
    </location>
</feature>
<accession>A0A1D8AUE1</accession>
<dbReference type="Gene3D" id="3.30.70.1560">
    <property type="entry name" value="Alpha-L RNA-binding motif"/>
    <property type="match status" value="1"/>
</dbReference>
<dbReference type="NCBIfam" id="TIGR00093">
    <property type="entry name" value="pseudouridine synthase"/>
    <property type="match status" value="1"/>
</dbReference>
<dbReference type="InterPro" id="IPR000748">
    <property type="entry name" value="PsdUridine_synth_RsuA/RluB/E/F"/>
</dbReference>
<keyword evidence="7" id="KW-1185">Reference proteome</keyword>
<dbReference type="InterPro" id="IPR042092">
    <property type="entry name" value="PsdUridine_s_RsuA/RluB/E/F_cat"/>
</dbReference>
<proteinExistence type="inferred from homology"/>
<name>A0A1D8AUE1_9BACT</name>
<dbReference type="EC" id="5.4.99.-" evidence="4"/>
<dbReference type="AlphaFoldDB" id="A0A1D8AUE1"/>
<dbReference type="PROSITE" id="PS01149">
    <property type="entry name" value="PSI_RSU"/>
    <property type="match status" value="1"/>
</dbReference>
<dbReference type="InterPro" id="IPR002942">
    <property type="entry name" value="S4_RNA-bd"/>
</dbReference>
<comment type="similarity">
    <text evidence="1 4">Belongs to the pseudouridine synthase RsuA family.</text>
</comment>
<dbReference type="STRING" id="1838286.Verru16b_01576"/>
<evidence type="ECO:0000259" key="5">
    <source>
        <dbReference type="SMART" id="SM00363"/>
    </source>
</evidence>
<dbReference type="InterPro" id="IPR018496">
    <property type="entry name" value="PsdUridine_synth_RsuA/RluB_CS"/>
</dbReference>